<reference evidence="2 3" key="1">
    <citation type="submission" date="2023-01" db="EMBL/GenBank/DDBJ databases">
        <title>Pseudomonas SA3-5T sp. nov., isolated from tidal flat sediment.</title>
        <authorList>
            <person name="Kim H.S."/>
            <person name="Kim J.-S."/>
            <person name="Suh M.K."/>
            <person name="Eom M.K."/>
            <person name="Lee J.-S."/>
        </authorList>
    </citation>
    <scope>NUCLEOTIDE SEQUENCE [LARGE SCALE GENOMIC DNA]</scope>
    <source>
        <strain evidence="2 3">SA3-5</strain>
    </source>
</reference>
<evidence type="ECO:0000259" key="1">
    <source>
        <dbReference type="Pfam" id="PF01882"/>
    </source>
</evidence>
<sequence length="323" mass="35860">MARAPGTATATGVAVGAYVDLQQLVALRRHANDLALGSRQPAHSLSAGRHATRLRGRGLSFEELRPYWAGDDARLIDWKVTARLRRPFLRLFTEERDRPVLLVVDQRMNQFFGSQRAFKSVIAAEVAALLGWAGLARHDRVGAILFDDQHWRELRPGRGDRSFLHLLSCLVQQNQALHALNPGDAPQQLNAALGLALRLARHDHQVVLISDFYGMDAHTRALLTQLRRHNEVLACWTQDPLLTGLSPSDDLVVSDGRLQMTLDFGRTELRQALGRMREQRSEEIFAWADGLGIPLLPVSTAEPVAEQLRGLLGPVQAGSVRRG</sequence>
<accession>A0ABT4XK72</accession>
<evidence type="ECO:0000313" key="3">
    <source>
        <dbReference type="Proteomes" id="UP001212042"/>
    </source>
</evidence>
<comment type="caution">
    <text evidence="2">The sequence shown here is derived from an EMBL/GenBank/DDBJ whole genome shotgun (WGS) entry which is preliminary data.</text>
</comment>
<dbReference type="InterPro" id="IPR036465">
    <property type="entry name" value="vWFA_dom_sf"/>
</dbReference>
<protein>
    <submittedName>
        <fullName evidence="2">DUF58 domain-containing protein</fullName>
    </submittedName>
</protein>
<dbReference type="PANTHER" id="PTHR33608">
    <property type="entry name" value="BLL2464 PROTEIN"/>
    <property type="match status" value="1"/>
</dbReference>
<keyword evidence="3" id="KW-1185">Reference proteome</keyword>
<dbReference type="SUPFAM" id="SSF53300">
    <property type="entry name" value="vWA-like"/>
    <property type="match status" value="1"/>
</dbReference>
<dbReference type="Proteomes" id="UP001212042">
    <property type="component" value="Unassembled WGS sequence"/>
</dbReference>
<dbReference type="Pfam" id="PF01882">
    <property type="entry name" value="DUF58"/>
    <property type="match status" value="1"/>
</dbReference>
<name>A0ABT4XK72_9PSED</name>
<organism evidence="2 3">
    <name type="scientific">Pseudomonas aestuarii</name>
    <dbReference type="NCBI Taxonomy" id="3018340"/>
    <lineage>
        <taxon>Bacteria</taxon>
        <taxon>Pseudomonadati</taxon>
        <taxon>Pseudomonadota</taxon>
        <taxon>Gammaproteobacteria</taxon>
        <taxon>Pseudomonadales</taxon>
        <taxon>Pseudomonadaceae</taxon>
        <taxon>Pseudomonas</taxon>
    </lineage>
</organism>
<dbReference type="InterPro" id="IPR002881">
    <property type="entry name" value="DUF58"/>
</dbReference>
<proteinExistence type="predicted"/>
<dbReference type="PANTHER" id="PTHR33608:SF12">
    <property type="entry name" value="DUF58 DOMAIN-CONTAINING PROTEIN"/>
    <property type="match status" value="1"/>
</dbReference>
<evidence type="ECO:0000313" key="2">
    <source>
        <dbReference type="EMBL" id="MDA7088627.1"/>
    </source>
</evidence>
<dbReference type="EMBL" id="JAQJZJ010000010">
    <property type="protein sequence ID" value="MDA7088627.1"/>
    <property type="molecule type" value="Genomic_DNA"/>
</dbReference>
<dbReference type="RefSeq" id="WP_271349518.1">
    <property type="nucleotide sequence ID" value="NZ_JAQJZJ010000010.1"/>
</dbReference>
<feature type="domain" description="DUF58" evidence="1">
    <location>
        <begin position="63"/>
        <end position="276"/>
    </location>
</feature>
<gene>
    <name evidence="2" type="ORF">PH586_19795</name>
</gene>